<organism evidence="2 3">
    <name type="scientific">Spiroplasma corruscae</name>
    <dbReference type="NCBI Taxonomy" id="216934"/>
    <lineage>
        <taxon>Bacteria</taxon>
        <taxon>Bacillati</taxon>
        <taxon>Mycoplasmatota</taxon>
        <taxon>Mollicutes</taxon>
        <taxon>Entomoplasmatales</taxon>
        <taxon>Spiroplasmataceae</taxon>
        <taxon>Spiroplasma</taxon>
    </lineage>
</organism>
<evidence type="ECO:0000313" key="2">
    <source>
        <dbReference type="EMBL" id="ASP28718.1"/>
    </source>
</evidence>
<proteinExistence type="predicted"/>
<feature type="signal peptide" evidence="1">
    <location>
        <begin position="1"/>
        <end position="19"/>
    </location>
</feature>
<dbReference type="EMBL" id="CP022535">
    <property type="protein sequence ID" value="ASP28718.1"/>
    <property type="molecule type" value="Genomic_DNA"/>
</dbReference>
<name>A0A222EQA2_9MOLU</name>
<evidence type="ECO:0000256" key="1">
    <source>
        <dbReference type="SAM" id="SignalP"/>
    </source>
</evidence>
<gene>
    <name evidence="2" type="ORF">SCORR_v1c09460</name>
</gene>
<dbReference type="RefSeq" id="WP_094049712.1">
    <property type="nucleotide sequence ID" value="NZ_CP022535.1"/>
</dbReference>
<dbReference type="Proteomes" id="UP000203229">
    <property type="component" value="Chromosome"/>
</dbReference>
<evidence type="ECO:0008006" key="4">
    <source>
        <dbReference type="Google" id="ProtNLM"/>
    </source>
</evidence>
<protein>
    <recommendedName>
        <fullName evidence="4">Lipoprotein</fullName>
    </recommendedName>
</protein>
<accession>A0A222EQA2</accession>
<dbReference type="AlphaFoldDB" id="A0A222EQA2"/>
<feature type="chain" id="PRO_5012578377" description="Lipoprotein" evidence="1">
    <location>
        <begin position="20"/>
        <end position="188"/>
    </location>
</feature>
<keyword evidence="1" id="KW-0732">Signal</keyword>
<evidence type="ECO:0000313" key="3">
    <source>
        <dbReference type="Proteomes" id="UP000203229"/>
    </source>
</evidence>
<dbReference type="KEGG" id="scou:SCORR_v1c09460"/>
<reference evidence="2 3" key="1">
    <citation type="submission" date="2017-07" db="EMBL/GenBank/DDBJ databases">
        <title>Complete genome sequence of Spiroplasma corruscae EC-1 (DSM 19793).</title>
        <authorList>
            <person name="Tsai Y.-M."/>
            <person name="Lo W.-S."/>
            <person name="Kuo C.-H."/>
        </authorList>
    </citation>
    <scope>NUCLEOTIDE SEQUENCE [LARGE SCALE GENOMIC DNA]</scope>
    <source>
        <strain evidence="2 3">EC-1</strain>
    </source>
</reference>
<sequence length="188" mass="21344">MKKILKFLSLTLLSTSLLTTTSNVVGCTKVFNLRSGKTTKDVRELITSNVLALVPLYNEPVKMTTSRLAKTYEDTQEVNEAGIKANKLNGTYLKFLDEKIENGANPISIAARQIFTGLDDYVYIEEDTETIHITSSYIFSIRGVVREKEFTLFLSSVVTKYFKESKTTDIIYNQVYEKLYPIKKLKAL</sequence>
<keyword evidence="3" id="KW-1185">Reference proteome</keyword>